<accession>B3MVZ8</accession>
<keyword evidence="6" id="KW-0506">mRNA capping</keyword>
<evidence type="ECO:0000256" key="11">
    <source>
        <dbReference type="ARBA" id="ARBA00030965"/>
    </source>
</evidence>
<dbReference type="STRING" id="7217.B3MVZ8"/>
<dbReference type="GO" id="GO:0005846">
    <property type="term" value="C:nuclear cap binding complex"/>
    <property type="evidence" value="ECO:0007669"/>
    <property type="project" value="InterPro"/>
</dbReference>
<reference evidence="13 14" key="1">
    <citation type="journal article" date="2007" name="Nature">
        <title>Evolution of genes and genomes on the Drosophila phylogeny.</title>
        <authorList>
            <consortium name="Drosophila 12 Genomes Consortium"/>
            <person name="Clark A.G."/>
            <person name="Eisen M.B."/>
            <person name="Smith D.R."/>
            <person name="Bergman C.M."/>
            <person name="Oliver B."/>
            <person name="Markow T.A."/>
            <person name="Kaufman T.C."/>
            <person name="Kellis M."/>
            <person name="Gelbart W."/>
            <person name="Iyer V.N."/>
            <person name="Pollard D.A."/>
            <person name="Sackton T.B."/>
            <person name="Larracuente A.M."/>
            <person name="Singh N.D."/>
            <person name="Abad J.P."/>
            <person name="Abt D.N."/>
            <person name="Adryan B."/>
            <person name="Aguade M."/>
            <person name="Akashi H."/>
            <person name="Anderson W.W."/>
            <person name="Aquadro C.F."/>
            <person name="Ardell D.H."/>
            <person name="Arguello R."/>
            <person name="Artieri C.G."/>
            <person name="Barbash D.A."/>
            <person name="Barker D."/>
            <person name="Barsanti P."/>
            <person name="Batterham P."/>
            <person name="Batzoglou S."/>
            <person name="Begun D."/>
            <person name="Bhutkar A."/>
            <person name="Blanco E."/>
            <person name="Bosak S.A."/>
            <person name="Bradley R.K."/>
            <person name="Brand A.D."/>
            <person name="Brent M.R."/>
            <person name="Brooks A.N."/>
            <person name="Brown R.H."/>
            <person name="Butlin R.K."/>
            <person name="Caggese C."/>
            <person name="Calvi B.R."/>
            <person name="Bernardo de Carvalho A."/>
            <person name="Caspi A."/>
            <person name="Castrezana S."/>
            <person name="Celniker S.E."/>
            <person name="Chang J.L."/>
            <person name="Chapple C."/>
            <person name="Chatterji S."/>
            <person name="Chinwalla A."/>
            <person name="Civetta A."/>
            <person name="Clifton S.W."/>
            <person name="Comeron J.M."/>
            <person name="Costello J.C."/>
            <person name="Coyne J.A."/>
            <person name="Daub J."/>
            <person name="David R.G."/>
            <person name="Delcher A.L."/>
            <person name="Delehaunty K."/>
            <person name="Do C.B."/>
            <person name="Ebling H."/>
            <person name="Edwards K."/>
            <person name="Eickbush T."/>
            <person name="Evans J.D."/>
            <person name="Filipski A."/>
            <person name="Findeiss S."/>
            <person name="Freyhult E."/>
            <person name="Fulton L."/>
            <person name="Fulton R."/>
            <person name="Garcia A.C."/>
            <person name="Gardiner A."/>
            <person name="Garfield D.A."/>
            <person name="Garvin B.E."/>
            <person name="Gibson G."/>
            <person name="Gilbert D."/>
            <person name="Gnerre S."/>
            <person name="Godfrey J."/>
            <person name="Good R."/>
            <person name="Gotea V."/>
            <person name="Gravely B."/>
            <person name="Greenberg A.J."/>
            <person name="Griffiths-Jones S."/>
            <person name="Gross S."/>
            <person name="Guigo R."/>
            <person name="Gustafson E.A."/>
            <person name="Haerty W."/>
            <person name="Hahn M.W."/>
            <person name="Halligan D.L."/>
            <person name="Halpern A.L."/>
            <person name="Halter G.M."/>
            <person name="Han M.V."/>
            <person name="Heger A."/>
            <person name="Hillier L."/>
            <person name="Hinrichs A.S."/>
            <person name="Holmes I."/>
            <person name="Hoskins R.A."/>
            <person name="Hubisz M.J."/>
            <person name="Hultmark D."/>
            <person name="Huntley M.A."/>
            <person name="Jaffe D.B."/>
            <person name="Jagadeeshan S."/>
            <person name="Jeck W.R."/>
            <person name="Johnson J."/>
            <person name="Jones C.D."/>
            <person name="Jordan W.C."/>
            <person name="Karpen G.H."/>
            <person name="Kataoka E."/>
            <person name="Keightley P.D."/>
            <person name="Kheradpour P."/>
            <person name="Kirkness E.F."/>
            <person name="Koerich L.B."/>
            <person name="Kristiansen K."/>
            <person name="Kudrna D."/>
            <person name="Kulathinal R.J."/>
            <person name="Kumar S."/>
            <person name="Kwok R."/>
            <person name="Lander E."/>
            <person name="Langley C.H."/>
            <person name="Lapoint R."/>
            <person name="Lazzaro B.P."/>
            <person name="Lee S.J."/>
            <person name="Levesque L."/>
            <person name="Li R."/>
            <person name="Lin C.F."/>
            <person name="Lin M.F."/>
            <person name="Lindblad-Toh K."/>
            <person name="Llopart A."/>
            <person name="Long M."/>
            <person name="Low L."/>
            <person name="Lozovsky E."/>
            <person name="Lu J."/>
            <person name="Luo M."/>
            <person name="Machado C.A."/>
            <person name="Makalowski W."/>
            <person name="Marzo M."/>
            <person name="Matsuda M."/>
            <person name="Matzkin L."/>
            <person name="McAllister B."/>
            <person name="McBride C.S."/>
            <person name="McKernan B."/>
            <person name="McKernan K."/>
            <person name="Mendez-Lago M."/>
            <person name="Minx P."/>
            <person name="Mollenhauer M.U."/>
            <person name="Montooth K."/>
            <person name="Mount S.M."/>
            <person name="Mu X."/>
            <person name="Myers E."/>
            <person name="Negre B."/>
            <person name="Newfeld S."/>
            <person name="Nielsen R."/>
            <person name="Noor M.A."/>
            <person name="O'Grady P."/>
            <person name="Pachter L."/>
            <person name="Papaceit M."/>
            <person name="Parisi M.J."/>
            <person name="Parisi M."/>
            <person name="Parts L."/>
            <person name="Pedersen J.S."/>
            <person name="Pesole G."/>
            <person name="Phillippy A.M."/>
            <person name="Ponting C.P."/>
            <person name="Pop M."/>
            <person name="Porcelli D."/>
            <person name="Powell J.R."/>
            <person name="Prohaska S."/>
            <person name="Pruitt K."/>
            <person name="Puig M."/>
            <person name="Quesneville H."/>
            <person name="Ram K.R."/>
            <person name="Rand D."/>
            <person name="Rasmussen M.D."/>
            <person name="Reed L.K."/>
            <person name="Reenan R."/>
            <person name="Reily A."/>
            <person name="Remington K.A."/>
            <person name="Rieger T.T."/>
            <person name="Ritchie M.G."/>
            <person name="Robin C."/>
            <person name="Rogers Y.H."/>
            <person name="Rohde C."/>
            <person name="Rozas J."/>
            <person name="Rubenfield M.J."/>
            <person name="Ruiz A."/>
            <person name="Russo S."/>
            <person name="Salzberg S.L."/>
            <person name="Sanchez-Gracia A."/>
            <person name="Saranga D.J."/>
            <person name="Sato H."/>
            <person name="Schaeffer S.W."/>
            <person name="Schatz M.C."/>
            <person name="Schlenke T."/>
            <person name="Schwartz R."/>
            <person name="Segarra C."/>
            <person name="Singh R.S."/>
            <person name="Sirot L."/>
            <person name="Sirota M."/>
            <person name="Sisneros N.B."/>
            <person name="Smith C.D."/>
            <person name="Smith T.F."/>
            <person name="Spieth J."/>
            <person name="Stage D.E."/>
            <person name="Stark A."/>
            <person name="Stephan W."/>
            <person name="Strausberg R.L."/>
            <person name="Strempel S."/>
            <person name="Sturgill D."/>
            <person name="Sutton G."/>
            <person name="Sutton G.G."/>
            <person name="Tao W."/>
            <person name="Teichmann S."/>
            <person name="Tobari Y.N."/>
            <person name="Tomimura Y."/>
            <person name="Tsolas J.M."/>
            <person name="Valente V.L."/>
            <person name="Venter E."/>
            <person name="Venter J.C."/>
            <person name="Vicario S."/>
            <person name="Vieira F.G."/>
            <person name="Vilella A.J."/>
            <person name="Villasante A."/>
            <person name="Walenz B."/>
            <person name="Wang J."/>
            <person name="Wasserman M."/>
            <person name="Watts T."/>
            <person name="Wilson D."/>
            <person name="Wilson R.K."/>
            <person name="Wing R.A."/>
            <person name="Wolfner M.F."/>
            <person name="Wong A."/>
            <person name="Wong G.K."/>
            <person name="Wu C.I."/>
            <person name="Wu G."/>
            <person name="Yamamoto D."/>
            <person name="Yang H.P."/>
            <person name="Yang S.P."/>
            <person name="Yorke J.A."/>
            <person name="Yoshida K."/>
            <person name="Zdobnov E."/>
            <person name="Zhang P."/>
            <person name="Zhang Y."/>
            <person name="Zimin A.V."/>
            <person name="Baldwin J."/>
            <person name="Abdouelleil A."/>
            <person name="Abdulkadir J."/>
            <person name="Abebe A."/>
            <person name="Abera B."/>
            <person name="Abreu J."/>
            <person name="Acer S.C."/>
            <person name="Aftuck L."/>
            <person name="Alexander A."/>
            <person name="An P."/>
            <person name="Anderson E."/>
            <person name="Anderson S."/>
            <person name="Arachi H."/>
            <person name="Azer M."/>
            <person name="Bachantsang P."/>
            <person name="Barry A."/>
            <person name="Bayul T."/>
            <person name="Berlin A."/>
            <person name="Bessette D."/>
            <person name="Bloom T."/>
            <person name="Blye J."/>
            <person name="Boguslavskiy L."/>
            <person name="Bonnet C."/>
            <person name="Boukhgalter B."/>
            <person name="Bourzgui I."/>
            <person name="Brown A."/>
            <person name="Cahill P."/>
            <person name="Channer S."/>
            <person name="Cheshatsang Y."/>
            <person name="Chuda L."/>
            <person name="Citroen M."/>
            <person name="Collymore A."/>
            <person name="Cooke P."/>
            <person name="Costello M."/>
            <person name="D'Aco K."/>
            <person name="Daza R."/>
            <person name="De Haan G."/>
            <person name="DeGray S."/>
            <person name="DeMaso C."/>
            <person name="Dhargay N."/>
            <person name="Dooley K."/>
            <person name="Dooley E."/>
            <person name="Doricent M."/>
            <person name="Dorje P."/>
            <person name="Dorjee K."/>
            <person name="Dupes A."/>
            <person name="Elong R."/>
            <person name="Falk J."/>
            <person name="Farina A."/>
            <person name="Faro S."/>
            <person name="Ferguson D."/>
            <person name="Fisher S."/>
            <person name="Foley C.D."/>
            <person name="Franke A."/>
            <person name="Friedrich D."/>
            <person name="Gadbois L."/>
            <person name="Gearin G."/>
            <person name="Gearin C.R."/>
            <person name="Giannoukos G."/>
            <person name="Goode T."/>
            <person name="Graham J."/>
            <person name="Grandbois E."/>
            <person name="Grewal S."/>
            <person name="Gyaltsen K."/>
            <person name="Hafez N."/>
            <person name="Hagos B."/>
            <person name="Hall J."/>
            <person name="Henson C."/>
            <person name="Hollinger A."/>
            <person name="Honan T."/>
            <person name="Huard M.D."/>
            <person name="Hughes L."/>
            <person name="Hurhula B."/>
            <person name="Husby M.E."/>
            <person name="Kamat A."/>
            <person name="Kanga B."/>
            <person name="Kashin S."/>
            <person name="Khazanovich D."/>
            <person name="Kisner P."/>
            <person name="Lance K."/>
            <person name="Lara M."/>
            <person name="Lee W."/>
            <person name="Lennon N."/>
            <person name="Letendre F."/>
            <person name="LeVine R."/>
            <person name="Lipovsky A."/>
            <person name="Liu X."/>
            <person name="Liu J."/>
            <person name="Liu S."/>
            <person name="Lokyitsang T."/>
            <person name="Lokyitsang Y."/>
            <person name="Lubonja R."/>
            <person name="Lui A."/>
            <person name="MacDonald P."/>
            <person name="Magnisalis V."/>
            <person name="Maru K."/>
            <person name="Matthews C."/>
            <person name="McCusker W."/>
            <person name="McDonough S."/>
            <person name="Mehta T."/>
            <person name="Meldrim J."/>
            <person name="Meneus L."/>
            <person name="Mihai O."/>
            <person name="Mihalev A."/>
            <person name="Mihova T."/>
            <person name="Mittelman R."/>
            <person name="Mlenga V."/>
            <person name="Montmayeur A."/>
            <person name="Mulrain L."/>
            <person name="Navidi A."/>
            <person name="Naylor J."/>
            <person name="Negash T."/>
            <person name="Nguyen T."/>
            <person name="Nguyen N."/>
            <person name="Nicol R."/>
            <person name="Norbu C."/>
            <person name="Norbu N."/>
            <person name="Novod N."/>
            <person name="O'Neill B."/>
            <person name="Osman S."/>
            <person name="Markiewicz E."/>
            <person name="Oyono O.L."/>
            <person name="Patti C."/>
            <person name="Phunkhang P."/>
            <person name="Pierre F."/>
            <person name="Priest M."/>
            <person name="Raghuraman S."/>
            <person name="Rege F."/>
            <person name="Reyes R."/>
            <person name="Rise C."/>
            <person name="Rogov P."/>
            <person name="Ross K."/>
            <person name="Ryan E."/>
            <person name="Settipalli S."/>
            <person name="Shea T."/>
            <person name="Sherpa N."/>
            <person name="Shi L."/>
            <person name="Shih D."/>
            <person name="Sparrow T."/>
            <person name="Spaulding J."/>
            <person name="Stalker J."/>
            <person name="Stange-Thomann N."/>
            <person name="Stavropoulos S."/>
            <person name="Stone C."/>
            <person name="Strader C."/>
            <person name="Tesfaye S."/>
            <person name="Thomson T."/>
            <person name="Thoulutsang Y."/>
            <person name="Thoulutsang D."/>
            <person name="Topham K."/>
            <person name="Topping I."/>
            <person name="Tsamla T."/>
            <person name="Vassiliev H."/>
            <person name="Vo A."/>
            <person name="Wangchuk T."/>
            <person name="Wangdi T."/>
            <person name="Weiand M."/>
            <person name="Wilkinson J."/>
            <person name="Wilson A."/>
            <person name="Yadav S."/>
            <person name="Young G."/>
            <person name="Yu Q."/>
            <person name="Zembek L."/>
            <person name="Zhong D."/>
            <person name="Zimmer A."/>
            <person name="Zwirko Z."/>
            <person name="Jaffe D.B."/>
            <person name="Alvarez P."/>
            <person name="Brockman W."/>
            <person name="Butler J."/>
            <person name="Chin C."/>
            <person name="Gnerre S."/>
            <person name="Grabherr M."/>
            <person name="Kleber M."/>
            <person name="Mauceli E."/>
            <person name="MacCallum I."/>
        </authorList>
    </citation>
    <scope>NUCLEOTIDE SEQUENCE [LARGE SCALE GENOMIC DNA]</scope>
    <source>
        <strain evidence="14">Tucson 14024-0371.13</strain>
    </source>
</reference>
<name>B3MVZ8_DROAN</name>
<keyword evidence="9" id="KW-0539">Nucleus</keyword>
<gene>
    <name evidence="13" type="primary">Dana\GF22594</name>
    <name evidence="13" type="synonym">dana_GLEANR_6550</name>
    <name evidence="13" type="ORF">GF22594</name>
</gene>
<comment type="function">
    <text evidence="10">Component of the cap-binding complex (CBC), which binds cotranscriptionally to the 5'-cap of pre-mRNAs and is involved in various processes such as pre-mRNA splicing and RNA-mediated gene silencing (RNAi). The CBC complex is involved in miRNA-mediated RNA interference via its interaction with Ars2 and is required for primary microRNAs (miRNAs) processing. Also involved in innate immunity via the short interfering RNAs (siRNAs) processing machinery by restricting the viral RNA production. In the CBC complex, Cbp80 does not bind directly capped RNAs (m7GpppG-capped RNA) but is required to stabilize the movement of the N-terminal loop of Cbp20 and lock the CBC into a high affinity cap-binding state with the cap structure.</text>
</comment>
<dbReference type="Gene3D" id="1.25.40.180">
    <property type="match status" value="3"/>
</dbReference>
<dbReference type="AlphaFoldDB" id="B3MVZ8"/>
<keyword evidence="14" id="KW-1185">Reference proteome</keyword>
<dbReference type="GO" id="GO:0006370">
    <property type="term" value="P:7-methylguanosine mRNA capping"/>
    <property type="evidence" value="ECO:0007669"/>
    <property type="project" value="UniProtKB-KW"/>
</dbReference>
<evidence type="ECO:0000313" key="14">
    <source>
        <dbReference type="Proteomes" id="UP000007801"/>
    </source>
</evidence>
<dbReference type="EMBL" id="CH902625">
    <property type="protein sequence ID" value="EDV35143.1"/>
    <property type="molecule type" value="Genomic_DNA"/>
</dbReference>
<evidence type="ECO:0000256" key="8">
    <source>
        <dbReference type="ARBA" id="ARBA00023187"/>
    </source>
</evidence>
<feature type="domain" description="MIF4G" evidence="12">
    <location>
        <begin position="44"/>
        <end position="263"/>
    </location>
</feature>
<dbReference type="InterPro" id="IPR015172">
    <property type="entry name" value="MIF4G-like_typ-1"/>
</dbReference>
<evidence type="ECO:0000256" key="4">
    <source>
        <dbReference type="ARBA" id="ARBA00019879"/>
    </source>
</evidence>
<dbReference type="GO" id="GO:0005634">
    <property type="term" value="C:nucleus"/>
    <property type="evidence" value="ECO:0007669"/>
    <property type="project" value="UniProtKB-SubCell"/>
</dbReference>
<comment type="similarity">
    <text evidence="2">Belongs to the NCBP1 family.</text>
</comment>
<evidence type="ECO:0000256" key="3">
    <source>
        <dbReference type="ARBA" id="ARBA00011361"/>
    </source>
</evidence>
<keyword evidence="5" id="KW-0507">mRNA processing</keyword>
<evidence type="ECO:0000256" key="1">
    <source>
        <dbReference type="ARBA" id="ARBA00004123"/>
    </source>
</evidence>
<dbReference type="Proteomes" id="UP000007801">
    <property type="component" value="Unassembled WGS sequence"/>
</dbReference>
<dbReference type="InParanoid" id="B3MVZ8"/>
<evidence type="ECO:0000256" key="7">
    <source>
        <dbReference type="ARBA" id="ARBA00023158"/>
    </source>
</evidence>
<evidence type="ECO:0000256" key="5">
    <source>
        <dbReference type="ARBA" id="ARBA00022664"/>
    </source>
</evidence>
<comment type="subcellular location">
    <subcellularLocation>
        <location evidence="1">Nucleus</location>
    </subcellularLocation>
</comment>
<dbReference type="GO" id="GO:0000339">
    <property type="term" value="F:RNA cap binding"/>
    <property type="evidence" value="ECO:0007669"/>
    <property type="project" value="InterPro"/>
</dbReference>
<dbReference type="OMA" id="GCKSFTH"/>
<dbReference type="InterPro" id="IPR015174">
    <property type="entry name" value="MIF4G-like_typ-2"/>
</dbReference>
<evidence type="ECO:0000259" key="12">
    <source>
        <dbReference type="SMART" id="SM00543"/>
    </source>
</evidence>
<dbReference type="KEGG" id="dan:6505251"/>
<sequence>MGDRYRRTRDYSSTDDDMELMIRPTKRRRLLPSRVKMLDNETAVETFGRLMKALSIQNGCSMELKLEDLSYFYNDNLEDSKQAVLRILASCVIDHPAHASAYATFVGLLNIGNFQFGAECVHFMMHKLRTSMEDNQWKNSHGIMAFIVELFNCNVVTCNSLISLLTCFLSECVEVEEGDEVSDIVPQARRDWLAFCVLSTLPSVGKELQQKSASFQGLLLTLQIYVKKRIPLHAAMLGIWNGGSGCAQMDYLDLLWQQVERLRDQQWLEPEHQLLQRPYLAFDDTLSAALQHVLPPLKMPSHTQISAYPPARVVFRIFDFFTCPDGLQMPPVLSVERHLLEVQIQEILKVHHLERKLCSDHLCNYAKSKPLMPVHFCIVEVILGEMLQLPTSPWITLNYGSILVELSKRQPDKIPMAVMQGADIIYAQLESMSVACFDRLVNFFSHYLSNFGFNWHWGQWGKGCTGASALNSSQMFSSGDFQTKTVFLRELIKKCRRLSYHLNMTQVLPENMLHFLPPPPHPQFKYIDELVPGAKLSQLLLEAMRGRRAEPTEISTILTGSTDLHLLKINVMTQVCLHIGSKSFTHTFATLTRYQTVFKQLIHSESEQHAILKGVFELWAGNEQFKYVVVEKLIRMQIVEAKYVVTWIFAPQLRVELTKMYIWELLHATVRTVKHPSRLLPRKRSPETVKALEEMDDTEVAVKGILLEIIHRFVKVLAGSTEGPEGSNTHYWCQWVQGRMQEFLFVYSEDYKKMGTKLVKISEESDLRKGVIKTIQAFLAYTM</sequence>
<dbReference type="Pfam" id="PF09090">
    <property type="entry name" value="MIF4G_like_2"/>
    <property type="match status" value="1"/>
</dbReference>
<dbReference type="SUPFAM" id="SSF48371">
    <property type="entry name" value="ARM repeat"/>
    <property type="match status" value="3"/>
</dbReference>
<evidence type="ECO:0000256" key="9">
    <source>
        <dbReference type="ARBA" id="ARBA00023242"/>
    </source>
</evidence>
<dbReference type="GO" id="GO:0000184">
    <property type="term" value="P:nuclear-transcribed mRNA catabolic process, nonsense-mediated decay"/>
    <property type="evidence" value="ECO:0007669"/>
    <property type="project" value="TreeGrafter"/>
</dbReference>
<dbReference type="GeneID" id="6505251"/>
<dbReference type="Pfam" id="PF09088">
    <property type="entry name" value="MIF4G_like"/>
    <property type="match status" value="1"/>
</dbReference>
<dbReference type="InterPro" id="IPR027159">
    <property type="entry name" value="CBP80"/>
</dbReference>
<organism evidence="13 14">
    <name type="scientific">Drosophila ananassae</name>
    <name type="common">Fruit fly</name>
    <dbReference type="NCBI Taxonomy" id="7217"/>
    <lineage>
        <taxon>Eukaryota</taxon>
        <taxon>Metazoa</taxon>
        <taxon>Ecdysozoa</taxon>
        <taxon>Arthropoda</taxon>
        <taxon>Hexapoda</taxon>
        <taxon>Insecta</taxon>
        <taxon>Pterygota</taxon>
        <taxon>Neoptera</taxon>
        <taxon>Endopterygota</taxon>
        <taxon>Diptera</taxon>
        <taxon>Brachycera</taxon>
        <taxon>Muscomorpha</taxon>
        <taxon>Ephydroidea</taxon>
        <taxon>Drosophilidae</taxon>
        <taxon>Drosophila</taxon>
        <taxon>Sophophora</taxon>
    </lineage>
</organism>
<dbReference type="InterPro" id="IPR003890">
    <property type="entry name" value="MIF4G-like_typ-3"/>
</dbReference>
<evidence type="ECO:0000256" key="6">
    <source>
        <dbReference type="ARBA" id="ARBA00023042"/>
    </source>
</evidence>
<dbReference type="OrthoDB" id="10252707at2759"/>
<dbReference type="HOGENOM" id="CLU_013207_0_0_1"/>
<comment type="subunit">
    <text evidence="3">Component of the nuclear cap-binding complex (CBC), a heterodimer composed of Cbp80 and Cbp20 that interacts with m7GpppG-capped RNA.</text>
</comment>
<keyword evidence="7" id="KW-0943">RNA-mediated gene silencing</keyword>
<evidence type="ECO:0000256" key="10">
    <source>
        <dbReference type="ARBA" id="ARBA00024736"/>
    </source>
</evidence>
<dbReference type="FunCoup" id="B3MVZ8">
    <property type="interactions" value="346"/>
</dbReference>
<evidence type="ECO:0000256" key="2">
    <source>
        <dbReference type="ARBA" id="ARBA00007413"/>
    </source>
</evidence>
<evidence type="ECO:0000313" key="13">
    <source>
        <dbReference type="EMBL" id="EDV35143.1"/>
    </source>
</evidence>
<protein>
    <recommendedName>
        <fullName evidence="4">Nuclear cap-binding protein subunit 1</fullName>
    </recommendedName>
    <alternativeName>
        <fullName evidence="11">80 kDa nuclear cap-binding protein</fullName>
    </alternativeName>
</protein>
<dbReference type="eggNOG" id="KOG1104">
    <property type="taxonomic scope" value="Eukaryota"/>
</dbReference>
<dbReference type="GO" id="GO:0003729">
    <property type="term" value="F:mRNA binding"/>
    <property type="evidence" value="ECO:0007669"/>
    <property type="project" value="TreeGrafter"/>
</dbReference>
<dbReference type="PhylomeDB" id="B3MVZ8"/>
<proteinExistence type="inferred from homology"/>
<dbReference type="GO" id="GO:0008380">
    <property type="term" value="P:RNA splicing"/>
    <property type="evidence" value="ECO:0007669"/>
    <property type="project" value="UniProtKB-KW"/>
</dbReference>
<dbReference type="GO" id="GO:0031047">
    <property type="term" value="P:regulatory ncRNA-mediated gene silencing"/>
    <property type="evidence" value="ECO:0007669"/>
    <property type="project" value="UniProtKB-KW"/>
</dbReference>
<dbReference type="GO" id="GO:0006406">
    <property type="term" value="P:mRNA export from nucleus"/>
    <property type="evidence" value="ECO:0007669"/>
    <property type="project" value="InterPro"/>
</dbReference>
<dbReference type="PANTHER" id="PTHR12412">
    <property type="entry name" value="CAP BINDING PROTEIN"/>
    <property type="match status" value="1"/>
</dbReference>
<dbReference type="InterPro" id="IPR016024">
    <property type="entry name" value="ARM-type_fold"/>
</dbReference>
<keyword evidence="8" id="KW-0508">mRNA splicing</keyword>
<dbReference type="Pfam" id="PF02854">
    <property type="entry name" value="MIF4G"/>
    <property type="match status" value="1"/>
</dbReference>
<dbReference type="PANTHER" id="PTHR12412:SF2">
    <property type="entry name" value="NUCLEAR CAP-BINDING PROTEIN SUBUNIT 1"/>
    <property type="match status" value="1"/>
</dbReference>
<dbReference type="SMART" id="SM00543">
    <property type="entry name" value="MIF4G"/>
    <property type="match status" value="1"/>
</dbReference>